<feature type="transmembrane region" description="Helical" evidence="2">
    <location>
        <begin position="12"/>
        <end position="33"/>
    </location>
</feature>
<feature type="compositionally biased region" description="Pro residues" evidence="1">
    <location>
        <begin position="115"/>
        <end position="127"/>
    </location>
</feature>
<evidence type="ECO:0008006" key="5">
    <source>
        <dbReference type="Google" id="ProtNLM"/>
    </source>
</evidence>
<keyword evidence="2" id="KW-0472">Membrane</keyword>
<sequence length="156" mass="17249">MRQLALSPRWMLWHVLTLGAMITCGFLSAWQWHRAGSAMGSALNVGYGLQWPVFALFFGAMWWRMLKMEATRLQEADEAPTAPATPEEQRAVVLDDAAALRSSEPRPVVADGPSPFTPRPASVPPPVVTEDDERDDRALVEYNQMLAQLAARDAGD</sequence>
<keyword evidence="2" id="KW-1133">Transmembrane helix</keyword>
<keyword evidence="2" id="KW-0812">Transmembrane</keyword>
<organism evidence="3 4">
    <name type="scientific">Pseudonocardia yunnanensis</name>
    <dbReference type="NCBI Taxonomy" id="58107"/>
    <lineage>
        <taxon>Bacteria</taxon>
        <taxon>Bacillati</taxon>
        <taxon>Actinomycetota</taxon>
        <taxon>Actinomycetes</taxon>
        <taxon>Pseudonocardiales</taxon>
        <taxon>Pseudonocardiaceae</taxon>
        <taxon>Pseudonocardia</taxon>
    </lineage>
</organism>
<evidence type="ECO:0000313" key="4">
    <source>
        <dbReference type="Proteomes" id="UP001597114"/>
    </source>
</evidence>
<reference evidence="4" key="1">
    <citation type="journal article" date="2019" name="Int. J. Syst. Evol. Microbiol.">
        <title>The Global Catalogue of Microorganisms (GCM) 10K type strain sequencing project: providing services to taxonomists for standard genome sequencing and annotation.</title>
        <authorList>
            <consortium name="The Broad Institute Genomics Platform"/>
            <consortium name="The Broad Institute Genome Sequencing Center for Infectious Disease"/>
            <person name="Wu L."/>
            <person name="Ma J."/>
        </authorList>
    </citation>
    <scope>NUCLEOTIDE SEQUENCE [LARGE SCALE GENOMIC DNA]</scope>
    <source>
        <strain evidence="4">CCM 7043</strain>
    </source>
</reference>
<dbReference type="Proteomes" id="UP001597114">
    <property type="component" value="Unassembled WGS sequence"/>
</dbReference>
<feature type="region of interest" description="Disordered" evidence="1">
    <location>
        <begin position="74"/>
        <end position="136"/>
    </location>
</feature>
<proteinExistence type="predicted"/>
<comment type="caution">
    <text evidence="3">The sequence shown here is derived from an EMBL/GenBank/DDBJ whole genome shotgun (WGS) entry which is preliminary data.</text>
</comment>
<keyword evidence="4" id="KW-1185">Reference proteome</keyword>
<gene>
    <name evidence="3" type="ORF">ACFSJD_12580</name>
</gene>
<accession>A0ABW4ESF9</accession>
<evidence type="ECO:0000313" key="3">
    <source>
        <dbReference type="EMBL" id="MFD1518331.1"/>
    </source>
</evidence>
<feature type="transmembrane region" description="Helical" evidence="2">
    <location>
        <begin position="45"/>
        <end position="63"/>
    </location>
</feature>
<dbReference type="EMBL" id="JBHUCO010000012">
    <property type="protein sequence ID" value="MFD1518331.1"/>
    <property type="molecule type" value="Genomic_DNA"/>
</dbReference>
<protein>
    <recommendedName>
        <fullName evidence="5">DNA-binding transcriptional regulator of glucitol operon</fullName>
    </recommendedName>
</protein>
<dbReference type="RefSeq" id="WP_344720547.1">
    <property type="nucleotide sequence ID" value="NZ_BAAAUS010000006.1"/>
</dbReference>
<evidence type="ECO:0000256" key="1">
    <source>
        <dbReference type="SAM" id="MobiDB-lite"/>
    </source>
</evidence>
<evidence type="ECO:0000256" key="2">
    <source>
        <dbReference type="SAM" id="Phobius"/>
    </source>
</evidence>
<name>A0ABW4ESF9_9PSEU</name>